<reference evidence="1 2" key="1">
    <citation type="submission" date="2018-02" db="EMBL/GenBank/DDBJ databases">
        <title>The genomes of Aspergillus section Nigri reveals drivers in fungal speciation.</title>
        <authorList>
            <consortium name="DOE Joint Genome Institute"/>
            <person name="Vesth T.C."/>
            <person name="Nybo J."/>
            <person name="Theobald S."/>
            <person name="Brandl J."/>
            <person name="Frisvad J.C."/>
            <person name="Nielsen K.F."/>
            <person name="Lyhne E.K."/>
            <person name="Kogle M.E."/>
            <person name="Kuo A."/>
            <person name="Riley R."/>
            <person name="Clum A."/>
            <person name="Nolan M."/>
            <person name="Lipzen A."/>
            <person name="Salamov A."/>
            <person name="Henrissat B."/>
            <person name="Wiebenga A."/>
            <person name="De vries R.P."/>
            <person name="Grigoriev I.V."/>
            <person name="Mortensen U.H."/>
            <person name="Andersen M.R."/>
            <person name="Baker S.E."/>
        </authorList>
    </citation>
    <scope>NUCLEOTIDE SEQUENCE [LARGE SCALE GENOMIC DNA]</scope>
    <source>
        <strain evidence="1 2">CBS 121057</strain>
    </source>
</reference>
<feature type="non-terminal residue" evidence="1">
    <location>
        <position position="1"/>
    </location>
</feature>
<dbReference type="Proteomes" id="UP000248423">
    <property type="component" value="Unassembled WGS sequence"/>
</dbReference>
<gene>
    <name evidence="1" type="ORF">BO78DRAFT_267498</name>
</gene>
<dbReference type="VEuPathDB" id="FungiDB:BO78DRAFT_267498"/>
<feature type="non-terminal residue" evidence="1">
    <location>
        <position position="52"/>
    </location>
</feature>
<evidence type="ECO:0000313" key="2">
    <source>
        <dbReference type="Proteomes" id="UP000248423"/>
    </source>
</evidence>
<keyword evidence="2" id="KW-1185">Reference proteome</keyword>
<name>A0A319DRX4_ASPSB</name>
<dbReference type="STRING" id="1448318.A0A319DRX4"/>
<protein>
    <submittedName>
        <fullName evidence="1">Uncharacterized protein</fullName>
    </submittedName>
</protein>
<sequence>GFIGGAGSGSRCITTDPEGRQRIKTAFRKFRAEVLREDADQLDRGLDVSDQM</sequence>
<organism evidence="1 2">
    <name type="scientific">Aspergillus sclerotiicarbonarius (strain CBS 121057 / IBT 28362)</name>
    <dbReference type="NCBI Taxonomy" id="1448318"/>
    <lineage>
        <taxon>Eukaryota</taxon>
        <taxon>Fungi</taxon>
        <taxon>Dikarya</taxon>
        <taxon>Ascomycota</taxon>
        <taxon>Pezizomycotina</taxon>
        <taxon>Eurotiomycetes</taxon>
        <taxon>Eurotiomycetidae</taxon>
        <taxon>Eurotiales</taxon>
        <taxon>Aspergillaceae</taxon>
        <taxon>Aspergillus</taxon>
        <taxon>Aspergillus subgen. Circumdati</taxon>
    </lineage>
</organism>
<dbReference type="OrthoDB" id="3365267at2759"/>
<dbReference type="EMBL" id="KZ826457">
    <property type="protein sequence ID" value="PYI00352.1"/>
    <property type="molecule type" value="Genomic_DNA"/>
</dbReference>
<dbReference type="AlphaFoldDB" id="A0A319DRX4"/>
<evidence type="ECO:0000313" key="1">
    <source>
        <dbReference type="EMBL" id="PYI00352.1"/>
    </source>
</evidence>
<proteinExistence type="predicted"/>
<accession>A0A319DRX4</accession>